<organism evidence="3">
    <name type="scientific">Schistocephalus solidus</name>
    <name type="common">Tapeworm</name>
    <dbReference type="NCBI Taxonomy" id="70667"/>
    <lineage>
        <taxon>Eukaryota</taxon>
        <taxon>Metazoa</taxon>
        <taxon>Spiralia</taxon>
        <taxon>Lophotrochozoa</taxon>
        <taxon>Platyhelminthes</taxon>
        <taxon>Cestoda</taxon>
        <taxon>Eucestoda</taxon>
        <taxon>Diphyllobothriidea</taxon>
        <taxon>Diphyllobothriidae</taxon>
        <taxon>Schistocephalus</taxon>
    </lineage>
</organism>
<accession>A0A183SDJ7</accession>
<dbReference type="EMBL" id="UYSU01032219">
    <property type="protein sequence ID" value="VDL88680.1"/>
    <property type="molecule type" value="Genomic_DNA"/>
</dbReference>
<name>A0A183SDJ7_SCHSO</name>
<evidence type="ECO:0000313" key="3">
    <source>
        <dbReference type="WBParaSite" id="SSLN_0000236501-mRNA-1"/>
    </source>
</evidence>
<keyword evidence="2" id="KW-1185">Reference proteome</keyword>
<sequence length="73" mass="8072">MASPIGPFPALFFMGKAEKTRLQDTINGLDFYGRVNEPTCPRADTDDEIRPLAIRLRAIIEPHATTGDELGDQ</sequence>
<protein>
    <submittedName>
        <fullName evidence="3">Flavodoxin</fullName>
    </submittedName>
</protein>
<dbReference type="AlphaFoldDB" id="A0A183SDJ7"/>
<reference evidence="1 2" key="2">
    <citation type="submission" date="2018-11" db="EMBL/GenBank/DDBJ databases">
        <authorList>
            <consortium name="Pathogen Informatics"/>
        </authorList>
    </citation>
    <scope>NUCLEOTIDE SEQUENCE [LARGE SCALE GENOMIC DNA]</scope>
    <source>
        <strain evidence="1 2">NST_G2</strain>
    </source>
</reference>
<evidence type="ECO:0000313" key="2">
    <source>
        <dbReference type="Proteomes" id="UP000275846"/>
    </source>
</evidence>
<reference evidence="3" key="1">
    <citation type="submission" date="2016-06" db="UniProtKB">
        <authorList>
            <consortium name="WormBaseParasite"/>
        </authorList>
    </citation>
    <scope>IDENTIFICATION</scope>
</reference>
<dbReference type="Proteomes" id="UP000275846">
    <property type="component" value="Unassembled WGS sequence"/>
</dbReference>
<evidence type="ECO:0000313" key="1">
    <source>
        <dbReference type="EMBL" id="VDL88680.1"/>
    </source>
</evidence>
<proteinExistence type="predicted"/>
<dbReference type="WBParaSite" id="SSLN_0000236501-mRNA-1">
    <property type="protein sequence ID" value="SSLN_0000236501-mRNA-1"/>
    <property type="gene ID" value="SSLN_0000236501"/>
</dbReference>
<gene>
    <name evidence="1" type="ORF">SSLN_LOCUS2295</name>
</gene>